<proteinExistence type="predicted"/>
<organism evidence="2 3">
    <name type="scientific">Blyttiomyces helicus</name>
    <dbReference type="NCBI Taxonomy" id="388810"/>
    <lineage>
        <taxon>Eukaryota</taxon>
        <taxon>Fungi</taxon>
        <taxon>Fungi incertae sedis</taxon>
        <taxon>Chytridiomycota</taxon>
        <taxon>Chytridiomycota incertae sedis</taxon>
        <taxon>Chytridiomycetes</taxon>
        <taxon>Chytridiomycetes incertae sedis</taxon>
        <taxon>Blyttiomyces</taxon>
    </lineage>
</organism>
<dbReference type="AlphaFoldDB" id="A0A4P9VW61"/>
<sequence length="171" mass="19243">MASFRTTEGMVNKRGTTPPEVHLRQDVKIEEDSIKKSMNRQSGRRRRSFLSSDQIELKWTEPEIKIGIDGCWTQDANSIKDDQTLLKDKMGSTGFLTRSPNRQRAGAIKKIPPVCDCAIGTQIEKHLSYRPPPRPPPMPGDQDLTPLPSAEPGGFRLHMSRLEMEAANTYP</sequence>
<feature type="compositionally biased region" description="Pro residues" evidence="1">
    <location>
        <begin position="130"/>
        <end position="139"/>
    </location>
</feature>
<protein>
    <submittedName>
        <fullName evidence="2">Uncharacterized protein</fullName>
    </submittedName>
</protein>
<dbReference type="Proteomes" id="UP000269721">
    <property type="component" value="Unassembled WGS sequence"/>
</dbReference>
<dbReference type="EMBL" id="ML000692">
    <property type="protein sequence ID" value="RKO83921.1"/>
    <property type="molecule type" value="Genomic_DNA"/>
</dbReference>
<accession>A0A4P9VW61</accession>
<evidence type="ECO:0000313" key="2">
    <source>
        <dbReference type="EMBL" id="RKO83921.1"/>
    </source>
</evidence>
<keyword evidence="3" id="KW-1185">Reference proteome</keyword>
<feature type="compositionally biased region" description="Basic and acidic residues" evidence="1">
    <location>
        <begin position="21"/>
        <end position="35"/>
    </location>
</feature>
<name>A0A4P9VW61_9FUNG</name>
<feature type="region of interest" description="Disordered" evidence="1">
    <location>
        <begin position="127"/>
        <end position="154"/>
    </location>
</feature>
<reference evidence="3" key="1">
    <citation type="journal article" date="2018" name="Nat. Microbiol.">
        <title>Leveraging single-cell genomics to expand the fungal tree of life.</title>
        <authorList>
            <person name="Ahrendt S.R."/>
            <person name="Quandt C.A."/>
            <person name="Ciobanu D."/>
            <person name="Clum A."/>
            <person name="Salamov A."/>
            <person name="Andreopoulos B."/>
            <person name="Cheng J.F."/>
            <person name="Woyke T."/>
            <person name="Pelin A."/>
            <person name="Henrissat B."/>
            <person name="Reynolds N.K."/>
            <person name="Benny G.L."/>
            <person name="Smith M.E."/>
            <person name="James T.Y."/>
            <person name="Grigoriev I.V."/>
        </authorList>
    </citation>
    <scope>NUCLEOTIDE SEQUENCE [LARGE SCALE GENOMIC DNA]</scope>
</reference>
<feature type="region of interest" description="Disordered" evidence="1">
    <location>
        <begin position="1"/>
        <end position="53"/>
    </location>
</feature>
<gene>
    <name evidence="2" type="ORF">BDK51DRAFT_29601</name>
</gene>
<evidence type="ECO:0000256" key="1">
    <source>
        <dbReference type="SAM" id="MobiDB-lite"/>
    </source>
</evidence>
<evidence type="ECO:0000313" key="3">
    <source>
        <dbReference type="Proteomes" id="UP000269721"/>
    </source>
</evidence>